<comment type="similarity">
    <text evidence="1">Belongs to the proteasome subunit p55 family.</text>
</comment>
<dbReference type="AlphaFoldDB" id="A0A1Z5JK64"/>
<dbReference type="OrthoDB" id="268763at2759"/>
<dbReference type="InterPro" id="IPR040896">
    <property type="entry name" value="RPN5_C"/>
</dbReference>
<organism evidence="4 5">
    <name type="scientific">Fistulifera solaris</name>
    <name type="common">Oleaginous diatom</name>
    <dbReference type="NCBI Taxonomy" id="1519565"/>
    <lineage>
        <taxon>Eukaryota</taxon>
        <taxon>Sar</taxon>
        <taxon>Stramenopiles</taxon>
        <taxon>Ochrophyta</taxon>
        <taxon>Bacillariophyta</taxon>
        <taxon>Bacillariophyceae</taxon>
        <taxon>Bacillariophycidae</taxon>
        <taxon>Naviculales</taxon>
        <taxon>Naviculaceae</taxon>
        <taxon>Fistulifera</taxon>
    </lineage>
</organism>
<dbReference type="FunCoup" id="A0A1Z5JK64">
    <property type="interactions" value="1133"/>
</dbReference>
<gene>
    <name evidence="4" type="ORF">FisN_11Hh144</name>
</gene>
<dbReference type="SMART" id="SM00088">
    <property type="entry name" value="PINT"/>
    <property type="match status" value="1"/>
</dbReference>
<evidence type="ECO:0000313" key="4">
    <source>
        <dbReference type="EMBL" id="GAX14397.1"/>
    </source>
</evidence>
<name>A0A1Z5JK64_FISSO</name>
<dbReference type="PANTHER" id="PTHR10855:SF1">
    <property type="entry name" value="26S PROTEASOME NON-ATPASE REGULATORY SUBUNIT 12"/>
    <property type="match status" value="1"/>
</dbReference>
<proteinExistence type="inferred from homology"/>
<dbReference type="Pfam" id="PF01399">
    <property type="entry name" value="PCI"/>
    <property type="match status" value="1"/>
</dbReference>
<evidence type="ECO:0000259" key="3">
    <source>
        <dbReference type="PROSITE" id="PS50250"/>
    </source>
</evidence>
<dbReference type="GO" id="GO:0008541">
    <property type="term" value="C:proteasome regulatory particle, lid subcomplex"/>
    <property type="evidence" value="ECO:0007669"/>
    <property type="project" value="TreeGrafter"/>
</dbReference>
<dbReference type="Pfam" id="PF18098">
    <property type="entry name" value="RPN5_C"/>
    <property type="match status" value="1"/>
</dbReference>
<dbReference type="Gene3D" id="1.10.10.10">
    <property type="entry name" value="Winged helix-like DNA-binding domain superfamily/Winged helix DNA-binding domain"/>
    <property type="match status" value="1"/>
</dbReference>
<accession>A0A1Z5JK64</accession>
<evidence type="ECO:0000313" key="5">
    <source>
        <dbReference type="Proteomes" id="UP000198406"/>
    </source>
</evidence>
<dbReference type="InterPro" id="IPR054559">
    <property type="entry name" value="PSMD12-CSN4-like_N"/>
</dbReference>
<dbReference type="SUPFAM" id="SSF46785">
    <property type="entry name" value="Winged helix' DNA-binding domain"/>
    <property type="match status" value="1"/>
</dbReference>
<protein>
    <submittedName>
        <fullName evidence="4">26S proteasome regulatory subunit N5</fullName>
    </submittedName>
</protein>
<evidence type="ECO:0000256" key="2">
    <source>
        <dbReference type="ARBA" id="ARBA00022942"/>
    </source>
</evidence>
<feature type="domain" description="PCI" evidence="3">
    <location>
        <begin position="252"/>
        <end position="420"/>
    </location>
</feature>
<comment type="caution">
    <text evidence="4">The sequence shown here is derived from an EMBL/GenBank/DDBJ whole genome shotgun (WGS) entry which is preliminary data.</text>
</comment>
<dbReference type="PANTHER" id="PTHR10855">
    <property type="entry name" value="26S PROTEASOME NON-ATPASE REGULATORY SUBUNIT 12/COP9 SIGNALOSOME COMPLEX SUBUNIT 4"/>
    <property type="match status" value="1"/>
</dbReference>
<dbReference type="EMBL" id="BDSP01000080">
    <property type="protein sequence ID" value="GAX14397.1"/>
    <property type="molecule type" value="Genomic_DNA"/>
</dbReference>
<dbReference type="FunFam" id="1.10.10.10:FF:000070">
    <property type="entry name" value="26S proteasome non-ATPase regulatory subunit 12"/>
    <property type="match status" value="1"/>
</dbReference>
<dbReference type="Proteomes" id="UP000198406">
    <property type="component" value="Unassembled WGS sequence"/>
</dbReference>
<dbReference type="InterPro" id="IPR036388">
    <property type="entry name" value="WH-like_DNA-bd_sf"/>
</dbReference>
<dbReference type="GO" id="GO:0005634">
    <property type="term" value="C:nucleus"/>
    <property type="evidence" value="ECO:0007669"/>
    <property type="project" value="UniProtKB-ARBA"/>
</dbReference>
<dbReference type="InterPro" id="IPR000717">
    <property type="entry name" value="PCI_dom"/>
</dbReference>
<dbReference type="GO" id="GO:0005737">
    <property type="term" value="C:cytoplasm"/>
    <property type="evidence" value="ECO:0007669"/>
    <property type="project" value="TreeGrafter"/>
</dbReference>
<keyword evidence="2 4" id="KW-0647">Proteasome</keyword>
<dbReference type="InterPro" id="IPR040134">
    <property type="entry name" value="PSMD12/CSN4"/>
</dbReference>
<dbReference type="Pfam" id="PF22241">
    <property type="entry name" value="PSMD12-CSN4_N"/>
    <property type="match status" value="1"/>
</dbReference>
<reference evidence="4 5" key="1">
    <citation type="journal article" date="2015" name="Plant Cell">
        <title>Oil accumulation by the oleaginous diatom Fistulifera solaris as revealed by the genome and transcriptome.</title>
        <authorList>
            <person name="Tanaka T."/>
            <person name="Maeda Y."/>
            <person name="Veluchamy A."/>
            <person name="Tanaka M."/>
            <person name="Abida H."/>
            <person name="Marechal E."/>
            <person name="Bowler C."/>
            <person name="Muto M."/>
            <person name="Sunaga Y."/>
            <person name="Tanaka M."/>
            <person name="Yoshino T."/>
            <person name="Taniguchi T."/>
            <person name="Fukuda Y."/>
            <person name="Nemoto M."/>
            <person name="Matsumoto M."/>
            <person name="Wong P.S."/>
            <person name="Aburatani S."/>
            <person name="Fujibuchi W."/>
        </authorList>
    </citation>
    <scope>NUCLEOTIDE SEQUENCE [LARGE SCALE GENOMIC DNA]</scope>
    <source>
        <strain evidence="4 5">JPCC DA0580</strain>
    </source>
</reference>
<evidence type="ECO:0000256" key="1">
    <source>
        <dbReference type="ARBA" id="ARBA00006397"/>
    </source>
</evidence>
<sequence>MATRESGRAQGGELEEKTDLSAETDAKLLQCAQLLQANQLNEALQLLTALEKRCRVGNDNASLVRVCEAALKACYEADDTATLLSTLKTFATRRSQKTAAIKALVQTALPWCVQEPYTPLPVTGTDAATKRDQLVEALRELTDGKIFLERERAQLTRVAATLREEAGDIHGASQLLQQVHVETYGSLSKREKVEFILEQMRITLAAHDYVRAAIVAGKVSRKFLAEESMYDYKVRFFSLLTISHRHEKDALALAKDYHAIYSTPSTLQDETQWMAALQATVLFLALSPYNNEQQDMMHRIAQDANLEKLPAYQATVQLFLKREIIHYPTPHQSELESSPALTEGDLGTHWNEVFFRRIIQHNIRVASLYYKRIHGSRLAQLLQLNLTTLEQEIAGMVSEGSLYAKMDRPADIIRFCPPSNPEAILSQWAGDIEELLHFVETTTHLIHKEYMTT</sequence>
<dbReference type="InterPro" id="IPR036390">
    <property type="entry name" value="WH_DNA-bd_sf"/>
</dbReference>
<keyword evidence="5" id="KW-1185">Reference proteome</keyword>
<dbReference type="InParanoid" id="A0A1Z5JK64"/>
<dbReference type="PROSITE" id="PS50250">
    <property type="entry name" value="PCI"/>
    <property type="match status" value="1"/>
</dbReference>